<organism evidence="3 4">
    <name type="scientific">Oryza sativa subsp. japonica</name>
    <name type="common">Rice</name>
    <dbReference type="NCBI Taxonomy" id="39947"/>
    <lineage>
        <taxon>Eukaryota</taxon>
        <taxon>Viridiplantae</taxon>
        <taxon>Streptophyta</taxon>
        <taxon>Embryophyta</taxon>
        <taxon>Tracheophyta</taxon>
        <taxon>Spermatophyta</taxon>
        <taxon>Magnoliopsida</taxon>
        <taxon>Liliopsida</taxon>
        <taxon>Poales</taxon>
        <taxon>Poaceae</taxon>
        <taxon>BOP clade</taxon>
        <taxon>Oryzoideae</taxon>
        <taxon>Oryzeae</taxon>
        <taxon>Oryzinae</taxon>
        <taxon>Oryza</taxon>
        <taxon>Oryza sativa</taxon>
    </lineage>
</organism>
<evidence type="ECO:0000313" key="3">
    <source>
        <dbReference type="EMBL" id="BAF28526.1"/>
    </source>
</evidence>
<dbReference type="AlphaFoldDB" id="Q0IRY9"/>
<protein>
    <submittedName>
        <fullName evidence="3">Os11g0585100 protein</fullName>
    </submittedName>
</protein>
<proteinExistence type="predicted"/>
<feature type="region of interest" description="Disordered" evidence="1">
    <location>
        <begin position="123"/>
        <end position="188"/>
    </location>
</feature>
<reference evidence="4" key="2">
    <citation type="journal article" date="2008" name="Nucleic Acids Res.">
        <title>The rice annotation project database (RAP-DB): 2008 update.</title>
        <authorList>
            <consortium name="The rice annotation project (RAP)"/>
        </authorList>
    </citation>
    <scope>GENOME REANNOTATION</scope>
    <source>
        <strain evidence="4">cv. Nipponbare</strain>
    </source>
</reference>
<gene>
    <name evidence="3" type="ordered locus">Os11g0585100</name>
</gene>
<accession>Q0IRY9</accession>
<keyword evidence="2" id="KW-0472">Membrane</keyword>
<dbReference type="KEGG" id="dosa:Os11g0585100"/>
<keyword evidence="2" id="KW-0812">Transmembrane</keyword>
<evidence type="ECO:0000313" key="4">
    <source>
        <dbReference type="Proteomes" id="UP000000763"/>
    </source>
</evidence>
<feature type="compositionally biased region" description="Basic and acidic residues" evidence="1">
    <location>
        <begin position="159"/>
        <end position="179"/>
    </location>
</feature>
<name>Q0IRY9_ORYSJ</name>
<dbReference type="Proteomes" id="UP000000763">
    <property type="component" value="Chromosome 11"/>
</dbReference>
<evidence type="ECO:0000256" key="2">
    <source>
        <dbReference type="SAM" id="Phobius"/>
    </source>
</evidence>
<feature type="compositionally biased region" description="Basic residues" evidence="1">
    <location>
        <begin position="60"/>
        <end position="76"/>
    </location>
</feature>
<feature type="transmembrane region" description="Helical" evidence="2">
    <location>
        <begin position="91"/>
        <end position="109"/>
    </location>
</feature>
<keyword evidence="2" id="KW-1133">Transmembrane helix</keyword>
<evidence type="ECO:0000256" key="1">
    <source>
        <dbReference type="SAM" id="MobiDB-lite"/>
    </source>
</evidence>
<reference evidence="3 4" key="1">
    <citation type="journal article" date="2005" name="Nature">
        <title>The map-based sequence of the rice genome.</title>
        <authorList>
            <consortium name="International rice genome sequencing project (IRGSP)"/>
            <person name="Matsumoto T."/>
            <person name="Wu J."/>
            <person name="Kanamori H."/>
            <person name="Katayose Y."/>
            <person name="Fujisawa M."/>
            <person name="Namiki N."/>
            <person name="Mizuno H."/>
            <person name="Yamamoto K."/>
            <person name="Antonio B.A."/>
            <person name="Baba T."/>
            <person name="Sakata K."/>
            <person name="Nagamura Y."/>
            <person name="Aoki H."/>
            <person name="Arikawa K."/>
            <person name="Arita K."/>
            <person name="Bito T."/>
            <person name="Chiden Y."/>
            <person name="Fujitsuka N."/>
            <person name="Fukunaka R."/>
            <person name="Hamada M."/>
            <person name="Harada C."/>
            <person name="Hayashi A."/>
            <person name="Hijishita S."/>
            <person name="Honda M."/>
            <person name="Hosokawa S."/>
            <person name="Ichikawa Y."/>
            <person name="Idonuma A."/>
            <person name="Iijima M."/>
            <person name="Ikeda M."/>
            <person name="Ikeno M."/>
            <person name="Ito K."/>
            <person name="Ito S."/>
            <person name="Ito T."/>
            <person name="Ito Y."/>
            <person name="Ito Y."/>
            <person name="Iwabuchi A."/>
            <person name="Kamiya K."/>
            <person name="Karasawa W."/>
            <person name="Kurita K."/>
            <person name="Katagiri S."/>
            <person name="Kikuta A."/>
            <person name="Kobayashi H."/>
            <person name="Kobayashi N."/>
            <person name="Machita K."/>
            <person name="Maehara T."/>
            <person name="Masukawa M."/>
            <person name="Mizubayashi T."/>
            <person name="Mukai Y."/>
            <person name="Nagasaki H."/>
            <person name="Nagata Y."/>
            <person name="Naito S."/>
            <person name="Nakashima M."/>
            <person name="Nakama Y."/>
            <person name="Nakamichi Y."/>
            <person name="Nakamura M."/>
            <person name="Meguro A."/>
            <person name="Negishi M."/>
            <person name="Ohta I."/>
            <person name="Ohta T."/>
            <person name="Okamoto M."/>
            <person name="Ono N."/>
            <person name="Saji S."/>
            <person name="Sakaguchi M."/>
            <person name="Sakai K."/>
            <person name="Shibata M."/>
            <person name="Shimokawa T."/>
            <person name="Song J."/>
            <person name="Takazaki Y."/>
            <person name="Terasawa K."/>
            <person name="Tsugane M."/>
            <person name="Tsuji K."/>
            <person name="Ueda S."/>
            <person name="Waki K."/>
            <person name="Yamagata H."/>
            <person name="Yamamoto M."/>
            <person name="Yamamoto S."/>
            <person name="Yamane H."/>
            <person name="Yoshiki S."/>
            <person name="Yoshihara R."/>
            <person name="Yukawa K."/>
            <person name="Zhong H."/>
            <person name="Yano M."/>
            <person name="Yuan Q."/>
            <person name="Ouyang S."/>
            <person name="Liu J."/>
            <person name="Jones K.M."/>
            <person name="Gansberger K."/>
            <person name="Moffat K."/>
            <person name="Hill J."/>
            <person name="Bera J."/>
            <person name="Fadrosh D."/>
            <person name="Jin S."/>
            <person name="Johri S."/>
            <person name="Kim M."/>
            <person name="Overton L."/>
            <person name="Reardon M."/>
            <person name="Tsitrin T."/>
            <person name="Vuong H."/>
            <person name="Weaver B."/>
            <person name="Ciecko A."/>
            <person name="Tallon L."/>
            <person name="Jackson J."/>
            <person name="Pai G."/>
            <person name="Aken S.V."/>
            <person name="Utterback T."/>
            <person name="Reidmuller S."/>
            <person name="Feldblyum T."/>
            <person name="Hsiao J."/>
            <person name="Zismann V."/>
            <person name="Iobst S."/>
            <person name="de Vazeille A.R."/>
            <person name="Buell C.R."/>
            <person name="Ying K."/>
            <person name="Li Y."/>
            <person name="Lu T."/>
            <person name="Huang Y."/>
            <person name="Zhao Q."/>
            <person name="Feng Q."/>
            <person name="Zhang L."/>
            <person name="Zhu J."/>
            <person name="Weng Q."/>
            <person name="Mu J."/>
            <person name="Lu Y."/>
            <person name="Fan D."/>
            <person name="Liu Y."/>
            <person name="Guan J."/>
            <person name="Zhang Y."/>
            <person name="Yu S."/>
            <person name="Liu X."/>
            <person name="Zhang Y."/>
            <person name="Hong G."/>
            <person name="Han B."/>
            <person name="Choisne N."/>
            <person name="Demange N."/>
            <person name="Orjeda G."/>
            <person name="Samain S."/>
            <person name="Cattolico L."/>
            <person name="Pelletier E."/>
            <person name="Couloux A."/>
            <person name="Segurens B."/>
            <person name="Wincker P."/>
            <person name="D'Hont A."/>
            <person name="Scarpelli C."/>
            <person name="Weissenbach J."/>
            <person name="Salanoubat M."/>
            <person name="Quetier F."/>
            <person name="Yu Y."/>
            <person name="Kim H.R."/>
            <person name="Rambo T."/>
            <person name="Currie J."/>
            <person name="Collura K."/>
            <person name="Luo M."/>
            <person name="Yang T."/>
            <person name="Ammiraju J.S.S."/>
            <person name="Engler F."/>
            <person name="Soderlund C."/>
            <person name="Wing R.A."/>
            <person name="Palmer L.E."/>
            <person name="de la Bastide M."/>
            <person name="Spiegel L."/>
            <person name="Nascimento L."/>
            <person name="Zutavern T."/>
            <person name="O'Shaughnessy A."/>
            <person name="Dike S."/>
            <person name="Dedhia N."/>
            <person name="Preston R."/>
            <person name="Balija V."/>
            <person name="McCombie W.R."/>
            <person name="Chow T."/>
            <person name="Chen H."/>
            <person name="Chung M."/>
            <person name="Chen C."/>
            <person name="Shaw J."/>
            <person name="Wu H."/>
            <person name="Hsiao K."/>
            <person name="Chao Y."/>
            <person name="Chu M."/>
            <person name="Cheng C."/>
            <person name="Hour A."/>
            <person name="Lee P."/>
            <person name="Lin S."/>
            <person name="Lin Y."/>
            <person name="Liou J."/>
            <person name="Liu S."/>
            <person name="Hsing Y."/>
            <person name="Raghuvanshi S."/>
            <person name="Mohanty A."/>
            <person name="Bharti A.K."/>
            <person name="Gaur A."/>
            <person name="Gupta V."/>
            <person name="Kumar D."/>
            <person name="Ravi V."/>
            <person name="Vij S."/>
            <person name="Kapur A."/>
            <person name="Khurana P."/>
            <person name="Khurana P."/>
            <person name="Khurana J.P."/>
            <person name="Tyagi A.K."/>
            <person name="Gaikwad K."/>
            <person name="Singh A."/>
            <person name="Dalal V."/>
            <person name="Srivastava S."/>
            <person name="Dixit A."/>
            <person name="Pal A.K."/>
            <person name="Ghazi I.A."/>
            <person name="Yadav M."/>
            <person name="Pandit A."/>
            <person name="Bhargava A."/>
            <person name="Sureshbabu K."/>
            <person name="Batra K."/>
            <person name="Sharma T.R."/>
            <person name="Mohapatra T."/>
            <person name="Singh N.K."/>
            <person name="Messing J."/>
            <person name="Nelson A.B."/>
            <person name="Fuks G."/>
            <person name="Kavchok S."/>
            <person name="Keizer G."/>
            <person name="Linton E."/>
            <person name="Llaca V."/>
            <person name="Song R."/>
            <person name="Tanyolac B."/>
            <person name="Young S."/>
            <person name="Ho-Il K."/>
            <person name="Hahn J.H."/>
            <person name="Sangsakoo G."/>
            <person name="Vanavichit A."/>
            <person name="de Mattos Luiz.A.T."/>
            <person name="Zimmer P.D."/>
            <person name="Malone G."/>
            <person name="Dellagostin O."/>
            <person name="de Oliveira A.C."/>
            <person name="Bevan M."/>
            <person name="Bancroft I."/>
            <person name="Minx P."/>
            <person name="Cordum H."/>
            <person name="Wilson R."/>
            <person name="Cheng Z."/>
            <person name="Jin W."/>
            <person name="Jiang J."/>
            <person name="Leong S.A."/>
            <person name="Iwama H."/>
            <person name="Gojobori T."/>
            <person name="Itoh T."/>
            <person name="Niimura Y."/>
            <person name="Fujii Y."/>
            <person name="Habara T."/>
            <person name="Sakai H."/>
            <person name="Sato Y."/>
            <person name="Wilson G."/>
            <person name="Kumar K."/>
            <person name="McCouch S."/>
            <person name="Juretic N."/>
            <person name="Hoen D."/>
            <person name="Wright S."/>
            <person name="Bruskiewich R."/>
            <person name="Bureau T."/>
            <person name="Miyao A."/>
            <person name="Hirochika H."/>
            <person name="Nishikawa T."/>
            <person name="Kadowaki K."/>
            <person name="Sugiura M."/>
            <person name="Burr B."/>
            <person name="Sasaki T."/>
        </authorList>
    </citation>
    <scope>NUCLEOTIDE SEQUENCE [LARGE SCALE GENOMIC DNA]</scope>
    <source>
        <strain evidence="4">cv. Nipponbare</strain>
    </source>
</reference>
<feature type="non-terminal residue" evidence="3">
    <location>
        <position position="1"/>
    </location>
</feature>
<dbReference type="EMBL" id="AP008217">
    <property type="protein sequence ID" value="BAF28526.1"/>
    <property type="molecule type" value="Genomic_DNA"/>
</dbReference>
<sequence>SCSRRRGVPCRRGGAPTPGSVLGGRRARHRPVLPSPFTTSSRHPPVLPPRWPSCSLTSRRDRRRRLQSRGCSRPRSRGGWDPFLRRWRARLVRLAAVFVAAALILTASAKKSGDVTELQIGVKVSPPPHRRRRIPGRPSDLLTPATSCPPSACLPNQRRARERERERERGRRKGEEGRAGEALADLAS</sequence>
<feature type="region of interest" description="Disordered" evidence="1">
    <location>
        <begin position="1"/>
        <end position="77"/>
    </location>
</feature>